<dbReference type="GO" id="GO:0005524">
    <property type="term" value="F:ATP binding"/>
    <property type="evidence" value="ECO:0007669"/>
    <property type="project" value="UniProtKB-KW"/>
</dbReference>
<keyword evidence="5" id="KW-1278">Translocase</keyword>
<dbReference type="SUPFAM" id="SSF52540">
    <property type="entry name" value="P-loop containing nucleoside triphosphate hydrolases"/>
    <property type="match status" value="1"/>
</dbReference>
<dbReference type="InterPro" id="IPR017871">
    <property type="entry name" value="ABC_transporter-like_CS"/>
</dbReference>
<dbReference type="STRING" id="339866.GCA_001418255_02318"/>
<evidence type="ECO:0000256" key="3">
    <source>
        <dbReference type="ARBA" id="ARBA00022741"/>
    </source>
</evidence>
<evidence type="ECO:0000313" key="9">
    <source>
        <dbReference type="Proteomes" id="UP000183649"/>
    </source>
</evidence>
<dbReference type="InterPro" id="IPR027417">
    <property type="entry name" value="P-loop_NTPase"/>
</dbReference>
<dbReference type="Pfam" id="PF00005">
    <property type="entry name" value="ABC_tran"/>
    <property type="match status" value="1"/>
</dbReference>
<evidence type="ECO:0000313" key="8">
    <source>
        <dbReference type="EMBL" id="CUA98932.1"/>
    </source>
</evidence>
<dbReference type="OrthoDB" id="5296765at2"/>
<comment type="function">
    <text evidence="6">Part of the ABC transporter complex HmuTUV involved in hemin import. Responsible for energy coupling to the transport system.</text>
</comment>
<evidence type="ECO:0000256" key="2">
    <source>
        <dbReference type="ARBA" id="ARBA00022475"/>
    </source>
</evidence>
<dbReference type="PROSITE" id="PS00211">
    <property type="entry name" value="ABC_TRANSPORTER_1"/>
    <property type="match status" value="1"/>
</dbReference>
<keyword evidence="4" id="KW-0067">ATP-binding</keyword>
<dbReference type="EMBL" id="CYHF01000008">
    <property type="protein sequence ID" value="CUA98932.1"/>
    <property type="molecule type" value="Genomic_DNA"/>
</dbReference>
<dbReference type="Gene3D" id="3.40.50.300">
    <property type="entry name" value="P-loop containing nucleotide triphosphate hydrolases"/>
    <property type="match status" value="1"/>
</dbReference>
<keyword evidence="2" id="KW-0472">Membrane</keyword>
<evidence type="ECO:0000256" key="1">
    <source>
        <dbReference type="ARBA" id="ARBA00022448"/>
    </source>
</evidence>
<gene>
    <name evidence="8" type="ORF">Ga0061069_10890</name>
</gene>
<dbReference type="PANTHER" id="PTHR42794:SF1">
    <property type="entry name" value="HEMIN IMPORT ATP-BINDING PROTEIN HMUV"/>
    <property type="match status" value="1"/>
</dbReference>
<keyword evidence="1" id="KW-0813">Transport</keyword>
<evidence type="ECO:0000256" key="6">
    <source>
        <dbReference type="ARBA" id="ARBA00037066"/>
    </source>
</evidence>
<feature type="domain" description="ABC transporter" evidence="7">
    <location>
        <begin position="16"/>
        <end position="241"/>
    </location>
</feature>
<dbReference type="AlphaFoldDB" id="A0A0K6I6J9"/>
<evidence type="ECO:0000256" key="5">
    <source>
        <dbReference type="ARBA" id="ARBA00022967"/>
    </source>
</evidence>
<accession>A0A0K6I6J9</accession>
<dbReference type="PANTHER" id="PTHR42794">
    <property type="entry name" value="HEMIN IMPORT ATP-BINDING PROTEIN HMUV"/>
    <property type="match status" value="1"/>
</dbReference>
<protein>
    <submittedName>
        <fullName evidence="8">ABC-type cobalamin/Fe3+-siderophores transport system, ATPase component</fullName>
    </submittedName>
</protein>
<proteinExistence type="predicted"/>
<dbReference type="RefSeq" id="WP_055451178.1">
    <property type="nucleotide sequence ID" value="NZ_CYHF01000008.1"/>
</dbReference>
<keyword evidence="2" id="KW-1003">Cell membrane</keyword>
<reference evidence="9" key="1">
    <citation type="submission" date="2015-08" db="EMBL/GenBank/DDBJ databases">
        <authorList>
            <person name="Varghese N."/>
        </authorList>
    </citation>
    <scope>NUCLEOTIDE SEQUENCE [LARGE SCALE GENOMIC DNA]</scope>
    <source>
        <strain evidence="9">DSM 18181</strain>
    </source>
</reference>
<dbReference type="GO" id="GO:0016887">
    <property type="term" value="F:ATP hydrolysis activity"/>
    <property type="evidence" value="ECO:0007669"/>
    <property type="project" value="InterPro"/>
</dbReference>
<keyword evidence="9" id="KW-1185">Reference proteome</keyword>
<dbReference type="InterPro" id="IPR003439">
    <property type="entry name" value="ABC_transporter-like_ATP-bd"/>
</dbReference>
<dbReference type="InterPro" id="IPR003593">
    <property type="entry name" value="AAA+_ATPase"/>
</dbReference>
<organism evidence="8 9">
    <name type="scientific">Thiomonas bhubaneswarensis</name>
    <dbReference type="NCBI Taxonomy" id="339866"/>
    <lineage>
        <taxon>Bacteria</taxon>
        <taxon>Pseudomonadati</taxon>
        <taxon>Pseudomonadota</taxon>
        <taxon>Betaproteobacteria</taxon>
        <taxon>Burkholderiales</taxon>
        <taxon>Thiomonas</taxon>
    </lineage>
</organism>
<dbReference type="Proteomes" id="UP000183649">
    <property type="component" value="Unassembled WGS sequence"/>
</dbReference>
<evidence type="ECO:0000259" key="7">
    <source>
        <dbReference type="PROSITE" id="PS50893"/>
    </source>
</evidence>
<evidence type="ECO:0000256" key="4">
    <source>
        <dbReference type="ARBA" id="ARBA00022840"/>
    </source>
</evidence>
<sequence length="260" mass="28737">MRDERPLAQDAAMLQVGHLDVLAGPHLPILAHGVQFKLGRGERLGLIGRNGAGKSTLLRQLGGLLPLAGADAELMLDGHSWHSMDVETFARLRALMPSQTRDRFNLPVLALLELAQPRLDLPSAREALLSVDAWALRDRNLLSLSAGERQRVALAQALVQGGPLLLLDEPVAFQDPGHQRLVGSLLETLKDRIVVFCAHDINWVAQHATHVLGLGLRRAPQDWFFDPTEQALQPQRLHDLYDCDWTLLRDAGGRSAWFTP</sequence>
<name>A0A0K6I6J9_9BURK</name>
<dbReference type="SMART" id="SM00382">
    <property type="entry name" value="AAA"/>
    <property type="match status" value="1"/>
</dbReference>
<dbReference type="PROSITE" id="PS50893">
    <property type="entry name" value="ABC_TRANSPORTER_2"/>
    <property type="match status" value="1"/>
</dbReference>
<keyword evidence="3" id="KW-0547">Nucleotide-binding</keyword>